<keyword evidence="5" id="KW-1185">Reference proteome</keyword>
<dbReference type="PANTHER" id="PTHR14374:SF0">
    <property type="entry name" value="TRAFFICKING PROTEIN PARTICLE COMPLEX SUBUNIT 11"/>
    <property type="match status" value="1"/>
</dbReference>
<dbReference type="Pfam" id="PF07919">
    <property type="entry name" value="Gryzun"/>
    <property type="match status" value="1"/>
</dbReference>
<feature type="region of interest" description="Disordered" evidence="1">
    <location>
        <begin position="244"/>
        <end position="269"/>
    </location>
</feature>
<dbReference type="InterPro" id="IPR040079">
    <property type="entry name" value="Glutathione_S-Trfase"/>
</dbReference>
<evidence type="ECO:0000259" key="3">
    <source>
        <dbReference type="PROSITE" id="PS50405"/>
    </source>
</evidence>
<name>A0A8H7D851_9AGAR</name>
<dbReference type="Pfam" id="PF11817">
    <property type="entry name" value="Foie-gras_1"/>
    <property type="match status" value="1"/>
</dbReference>
<evidence type="ECO:0000313" key="5">
    <source>
        <dbReference type="Proteomes" id="UP000620124"/>
    </source>
</evidence>
<dbReference type="PANTHER" id="PTHR14374">
    <property type="entry name" value="FOIE GRAS"/>
    <property type="match status" value="1"/>
</dbReference>
<dbReference type="CDD" id="cd00570">
    <property type="entry name" value="GST_N_family"/>
    <property type="match status" value="1"/>
</dbReference>
<feature type="region of interest" description="Disordered" evidence="1">
    <location>
        <begin position="26"/>
        <end position="47"/>
    </location>
</feature>
<evidence type="ECO:0000256" key="1">
    <source>
        <dbReference type="SAM" id="MobiDB-lite"/>
    </source>
</evidence>
<feature type="domain" description="GST N-terminal" evidence="2">
    <location>
        <begin position="1264"/>
        <end position="1342"/>
    </location>
</feature>
<comment type="caution">
    <text evidence="4">The sequence shown here is derived from an EMBL/GenBank/DDBJ whole genome shotgun (WGS) entry which is preliminary data.</text>
</comment>
<dbReference type="SUPFAM" id="SSF52833">
    <property type="entry name" value="Thioredoxin-like"/>
    <property type="match status" value="1"/>
</dbReference>
<feature type="domain" description="GST C-terminal" evidence="3">
    <location>
        <begin position="1349"/>
        <end position="1473"/>
    </location>
</feature>
<dbReference type="InterPro" id="IPR010987">
    <property type="entry name" value="Glutathione-S-Trfase_C-like"/>
</dbReference>
<dbReference type="SFLD" id="SFLDS00019">
    <property type="entry name" value="Glutathione_Transferase_(cytos"/>
    <property type="match status" value="1"/>
</dbReference>
<dbReference type="Pfam" id="PF13409">
    <property type="entry name" value="GST_N_2"/>
    <property type="match status" value="1"/>
</dbReference>
<dbReference type="Pfam" id="PF00043">
    <property type="entry name" value="GST_C"/>
    <property type="match status" value="1"/>
</dbReference>
<evidence type="ECO:0000259" key="2">
    <source>
        <dbReference type="PROSITE" id="PS50404"/>
    </source>
</evidence>
<dbReference type="InterPro" id="IPR036249">
    <property type="entry name" value="Thioredoxin-like_sf"/>
</dbReference>
<organism evidence="4 5">
    <name type="scientific">Mycena venus</name>
    <dbReference type="NCBI Taxonomy" id="2733690"/>
    <lineage>
        <taxon>Eukaryota</taxon>
        <taxon>Fungi</taxon>
        <taxon>Dikarya</taxon>
        <taxon>Basidiomycota</taxon>
        <taxon>Agaricomycotina</taxon>
        <taxon>Agaricomycetes</taxon>
        <taxon>Agaricomycetidae</taxon>
        <taxon>Agaricales</taxon>
        <taxon>Marasmiineae</taxon>
        <taxon>Mycenaceae</taxon>
        <taxon>Mycena</taxon>
    </lineage>
</organism>
<proteinExistence type="predicted"/>
<protein>
    <submittedName>
        <fullName evidence="4">Trafficking protein particle complex subunit 11</fullName>
    </submittedName>
</protein>
<feature type="compositionally biased region" description="Basic and acidic residues" evidence="1">
    <location>
        <begin position="150"/>
        <end position="170"/>
    </location>
</feature>
<dbReference type="SUPFAM" id="SSF47616">
    <property type="entry name" value="GST C-terminal domain-like"/>
    <property type="match status" value="1"/>
</dbReference>
<dbReference type="EMBL" id="JACAZI010000004">
    <property type="protein sequence ID" value="KAF7362306.1"/>
    <property type="molecule type" value="Genomic_DNA"/>
</dbReference>
<dbReference type="InterPro" id="IPR004045">
    <property type="entry name" value="Glutathione_S-Trfase_N"/>
</dbReference>
<reference evidence="4" key="1">
    <citation type="submission" date="2020-05" db="EMBL/GenBank/DDBJ databases">
        <title>Mycena genomes resolve the evolution of fungal bioluminescence.</title>
        <authorList>
            <person name="Tsai I.J."/>
        </authorList>
    </citation>
    <scope>NUCLEOTIDE SEQUENCE</scope>
    <source>
        <strain evidence="4">CCC161011</strain>
    </source>
</reference>
<sequence length="1493" mass="166769">MNSYPPELLAQLAPVMFVAGLDPPAPSTPAPVAQSPTTPTTPRSQQDPFQILTARLREALLAQRKVAIWQPEKSKSFQIIPVDKADDPGYSSAHSPLSPLTPSSPLHPDGLIAPIWIRKHTTLVPSVFVMFLRIFEYPPHTPKSPLDPPDPDRERDRELEERKRDAELSAEVALRKEKRMLDDPSLDGRLTYIRRQSGLDSRAALFVLSPVSQAELGDFVKSLQQALYEPALEYYTAHSKRVRRKRNRHSQAISSYPTPHTPLGTPGLGRPLRPEGWTVRYEYKMACFAEFRGEDDIALKLHYQDAYGMLVIMFGSTAILPPRTKRWAEAKVLADCINIKVTKLYLYNNEHALALSHHNTHIRKFGDFSRGWGIGEETFEFWSWIARQHRILAELLEHGTQSKLVIPDHRPINPALVASQRSSVTIPSSALEIEAMRTMGINPSHALQHPGYYYYMAAKCTEARRERFLAAADAEANQKLPVNPSPGFTNEKKVDHLIIILELYTKAYELFKKYAPSNAQNQNQGRLTLWIAYRIGQTYYESGKFEMAVRFFERIAKSYRREKWSSLLRPLLATWYACAQQLGDVELSIRLLVEILGHGGEESDDPASLEEDLVAVLKSSVPSTPDPEPMVVDLAESLPMLGSSVAFWTSEVKVGEPAAFQLCLAAPRVATIASLPFSSLGIHFSGNLTPVVVRHVHDESFPTLLQRVDLGHISSSGVAASPVANLRWQPGASVVFTGTLSSDTPASFKISKVILTLMEGPWTIQIPFDPSGPRGSTAVPIARWLSSVDPPRFVPIPREDFSSVIIRHRAHSILMTLSQKAPAYLDEDYPILIEVTNTDDRELEVTADVLLQPTEIDGTENLIVLDDERSPSLIKGVNFGVLQPGVSVVKTLHLISSGAAGDRMVDVSIQSTVVGGKQPDNPELQDMTETLQTLVVPTLNAIKVNYGVVYKRAAGARAGVADLRTYDHDFWNDGDGGEAVVTAHMQCIGPWGLEVASDNEHARLMEASIDTDNDIPSDYLTGDEFSDVCRISMDLGEDLDLEEAAIIGPGRYEVSWRRILGPGDRGPLSTSVFPLPPLRPPIDGVIALLDVPPTARLHVPISLTIAIRNRHPSRSANVTIQLEPDPSDGFVVAGLRSGRVPIMLPGGEEKMTWKLIPIECGYVKVPRMKIVDKRRAIAIAQGPNAEVEPEGELIKIINVRLDRAKERKLAGRVSVESVEDEDGRLGAPRHELTNPPNMPIPDEQIFPHATGNAISTVQAHEEPQELIFYAGWFCPYVQRSWICLEEKGIPYQYKEVNPYKKEKHFLDINPKGLVPAVEYHGKALYESLVLCEFFEDAYPDHKPSILPGDAYAKAYARIWVDFVGKAFLPAFMRLMQAQETEKRDLARTELYDALRKFAAQVKGPYFLGEEFSLVDVAIVPWITRDYILAEHRNYKREDISAEWKRYADHVEQRESVVKTKSDKDKYEEIYGRYLRDEAQSEAAKAIRAGRVIP</sequence>
<dbReference type="InterPro" id="IPR012880">
    <property type="entry name" value="Gryzun"/>
</dbReference>
<dbReference type="Gene3D" id="1.20.1050.10">
    <property type="match status" value="1"/>
</dbReference>
<dbReference type="Gene3D" id="1.25.40.10">
    <property type="entry name" value="Tetratricopeptide repeat domain"/>
    <property type="match status" value="1"/>
</dbReference>
<dbReference type="InterPro" id="IPR004046">
    <property type="entry name" value="GST_C"/>
</dbReference>
<dbReference type="InterPro" id="IPR011990">
    <property type="entry name" value="TPR-like_helical_dom_sf"/>
</dbReference>
<feature type="region of interest" description="Disordered" evidence="1">
    <location>
        <begin position="140"/>
        <end position="170"/>
    </location>
</feature>
<dbReference type="PROSITE" id="PS50405">
    <property type="entry name" value="GST_CTER"/>
    <property type="match status" value="1"/>
</dbReference>
<evidence type="ECO:0000313" key="4">
    <source>
        <dbReference type="EMBL" id="KAF7362306.1"/>
    </source>
</evidence>
<dbReference type="OrthoDB" id="6278596at2759"/>
<dbReference type="Gene3D" id="3.40.30.10">
    <property type="entry name" value="Glutaredoxin"/>
    <property type="match status" value="1"/>
</dbReference>
<dbReference type="SFLD" id="SFLDG00358">
    <property type="entry name" value="Main_(cytGST)"/>
    <property type="match status" value="1"/>
</dbReference>
<dbReference type="Proteomes" id="UP000620124">
    <property type="component" value="Unassembled WGS sequence"/>
</dbReference>
<dbReference type="PROSITE" id="PS50404">
    <property type="entry name" value="GST_NTER"/>
    <property type="match status" value="1"/>
</dbReference>
<accession>A0A8H7D851</accession>
<gene>
    <name evidence="4" type="ORF">MVEN_00577200</name>
</gene>
<feature type="compositionally biased region" description="Low complexity" evidence="1">
    <location>
        <begin position="257"/>
        <end position="269"/>
    </location>
</feature>
<dbReference type="InterPro" id="IPR036282">
    <property type="entry name" value="Glutathione-S-Trfase_C_sf"/>
</dbReference>
<dbReference type="InterPro" id="IPR021773">
    <property type="entry name" value="TPC11"/>
</dbReference>